<dbReference type="PANTHER" id="PTHR30069">
    <property type="entry name" value="TONB-DEPENDENT OUTER MEMBRANE RECEPTOR"/>
    <property type="match status" value="1"/>
</dbReference>
<dbReference type="RefSeq" id="WP_087504301.1">
    <property type="nucleotide sequence ID" value="NZ_BMDX01000001.1"/>
</dbReference>
<comment type="caution">
    <text evidence="12">The sequence shown here is derived from an EMBL/GenBank/DDBJ whole genome shotgun (WGS) entry which is preliminary data.</text>
</comment>
<name>A0A8J2XMH5_9GAMM</name>
<keyword evidence="13" id="KW-1185">Reference proteome</keyword>
<dbReference type="Pfam" id="PF07715">
    <property type="entry name" value="Plug"/>
    <property type="match status" value="1"/>
</dbReference>
<evidence type="ECO:0000256" key="8">
    <source>
        <dbReference type="PROSITE-ProRule" id="PRU01360"/>
    </source>
</evidence>
<keyword evidence="12" id="KW-0675">Receptor</keyword>
<feature type="domain" description="TonB-dependent receptor plug" evidence="11">
    <location>
        <begin position="53"/>
        <end position="136"/>
    </location>
</feature>
<accession>A0A8J2XMH5</accession>
<dbReference type="Proteomes" id="UP000619743">
    <property type="component" value="Unassembled WGS sequence"/>
</dbReference>
<keyword evidence="2 8" id="KW-0813">Transport</keyword>
<feature type="domain" description="TonB-dependent receptor-like beta-barrel" evidence="10">
    <location>
        <begin position="191"/>
        <end position="658"/>
    </location>
</feature>
<evidence type="ECO:0000256" key="1">
    <source>
        <dbReference type="ARBA" id="ARBA00004571"/>
    </source>
</evidence>
<proteinExistence type="inferred from homology"/>
<dbReference type="GO" id="GO:0009279">
    <property type="term" value="C:cell outer membrane"/>
    <property type="evidence" value="ECO:0007669"/>
    <property type="project" value="UniProtKB-SubCell"/>
</dbReference>
<dbReference type="EMBL" id="BMDX01000001">
    <property type="protein sequence ID" value="GGA65012.1"/>
    <property type="molecule type" value="Genomic_DNA"/>
</dbReference>
<keyword evidence="5 9" id="KW-0798">TonB box</keyword>
<dbReference type="SUPFAM" id="SSF56935">
    <property type="entry name" value="Porins"/>
    <property type="match status" value="1"/>
</dbReference>
<reference evidence="13" key="1">
    <citation type="journal article" date="2019" name="Int. J. Syst. Evol. Microbiol.">
        <title>The Global Catalogue of Microorganisms (GCM) 10K type strain sequencing project: providing services to taxonomists for standard genome sequencing and annotation.</title>
        <authorList>
            <consortium name="The Broad Institute Genomics Platform"/>
            <consortium name="The Broad Institute Genome Sequencing Center for Infectious Disease"/>
            <person name="Wu L."/>
            <person name="Ma J."/>
        </authorList>
    </citation>
    <scope>NUCLEOTIDE SEQUENCE [LARGE SCALE GENOMIC DNA]</scope>
    <source>
        <strain evidence="13">CGMCC 1.10130</strain>
    </source>
</reference>
<dbReference type="Gene3D" id="2.40.170.20">
    <property type="entry name" value="TonB-dependent receptor, beta-barrel domain"/>
    <property type="match status" value="1"/>
</dbReference>
<evidence type="ECO:0000256" key="6">
    <source>
        <dbReference type="ARBA" id="ARBA00023136"/>
    </source>
</evidence>
<keyword evidence="7 8" id="KW-0998">Cell outer membrane</keyword>
<evidence type="ECO:0000256" key="7">
    <source>
        <dbReference type="ARBA" id="ARBA00023237"/>
    </source>
</evidence>
<evidence type="ECO:0000256" key="4">
    <source>
        <dbReference type="ARBA" id="ARBA00022692"/>
    </source>
</evidence>
<dbReference type="InterPro" id="IPR039426">
    <property type="entry name" value="TonB-dep_rcpt-like"/>
</dbReference>
<evidence type="ECO:0000313" key="13">
    <source>
        <dbReference type="Proteomes" id="UP000619743"/>
    </source>
</evidence>
<keyword evidence="4 8" id="KW-0812">Transmembrane</keyword>
<dbReference type="GO" id="GO:0044718">
    <property type="term" value="P:siderophore transmembrane transport"/>
    <property type="evidence" value="ECO:0007669"/>
    <property type="project" value="TreeGrafter"/>
</dbReference>
<dbReference type="AlphaFoldDB" id="A0A8J2XMH5"/>
<evidence type="ECO:0000256" key="2">
    <source>
        <dbReference type="ARBA" id="ARBA00022448"/>
    </source>
</evidence>
<dbReference type="Pfam" id="PF00593">
    <property type="entry name" value="TonB_dep_Rec_b-barrel"/>
    <property type="match status" value="1"/>
</dbReference>
<dbReference type="PROSITE" id="PS52016">
    <property type="entry name" value="TONB_DEPENDENT_REC_3"/>
    <property type="match status" value="1"/>
</dbReference>
<evidence type="ECO:0000256" key="9">
    <source>
        <dbReference type="RuleBase" id="RU003357"/>
    </source>
</evidence>
<comment type="subcellular location">
    <subcellularLocation>
        <location evidence="1 8">Cell outer membrane</location>
        <topology evidence="1 8">Multi-pass membrane protein</topology>
    </subcellularLocation>
</comment>
<dbReference type="PANTHER" id="PTHR30069:SF49">
    <property type="entry name" value="OUTER MEMBRANE PROTEIN C"/>
    <property type="match status" value="1"/>
</dbReference>
<protein>
    <submittedName>
        <fullName evidence="12">TonB-dependent copper receptor</fullName>
    </submittedName>
</protein>
<organism evidence="12 13">
    <name type="scientific">Neiella marina</name>
    <dbReference type="NCBI Taxonomy" id="508461"/>
    <lineage>
        <taxon>Bacteria</taxon>
        <taxon>Pseudomonadati</taxon>
        <taxon>Pseudomonadota</taxon>
        <taxon>Gammaproteobacteria</taxon>
        <taxon>Alteromonadales</taxon>
        <taxon>Echinimonadaceae</taxon>
        <taxon>Neiella</taxon>
    </lineage>
</organism>
<dbReference type="InterPro" id="IPR036942">
    <property type="entry name" value="Beta-barrel_TonB_sf"/>
</dbReference>
<comment type="similarity">
    <text evidence="8 9">Belongs to the TonB-dependent receptor family.</text>
</comment>
<sequence>MAQPFFARSLSLIAGTCVGLSVQASQPDHIEVIGHQQFNEIVAELEPGYHNPDPGELLKTLPGANINRNGPLTPIAQYRGLYGDRVAVTVDGLGVIGTGPNAMDTPLSYVPMILLDSVELHRGIAPINSAIESLGGAYQINLRPMPTAMTETFESAAAAQVGYRDNGDVGQAAVVVETGNRHHAIQAFFDWRQASEDTEAGNGKAIEPTDYDKWVAGIKYQRNFNSGHWQIWAQRFDTQDSGTPALPMDILYIETDRFGFAGQFDWQHWQTELQLGYSDGEHLMDNFTMRANGPMMSRMRQNLANSDDLQWSLTTRQNSQQQTIELGFDGLRANHDATITDPTNPMFKISNFSAIEDDKTSVYGNWTQGLGDSAFSLQTGLRLSYVEANAGDVEHSMAAMNPMIAQLVEQFNSADRQQDDWLVDATLSLNWQQTSHWSHSLALAHKQRAPSYQERYLWFPLEATAGLADGRSYIGDPDLDAESAWQLDLATRWQSSALSIEPHLFYQRVDDYIQGTPLPEDNAYMAANKVATMMSGKPPLLFANVEAELYGADLALNWLLTESLQWSSTLSYVRGKRRDINDNLYRVAPPNWRQQLSYQWQQWQLSADWLLVAEQDKVSTTNSEQQTGGYGLLGLTLNRQLEFDGDRSGSLHLGVDNLLDKHYADHLGGYNRVMAAEQASGERLDAPGRSIWAKLELTL</sequence>
<keyword evidence="3 8" id="KW-1134">Transmembrane beta strand</keyword>
<dbReference type="InterPro" id="IPR037066">
    <property type="entry name" value="Plug_dom_sf"/>
</dbReference>
<evidence type="ECO:0000256" key="5">
    <source>
        <dbReference type="ARBA" id="ARBA00023077"/>
    </source>
</evidence>
<gene>
    <name evidence="12" type="primary">oprC</name>
    <name evidence="12" type="ORF">GCM10011369_03030</name>
</gene>
<keyword evidence="6 8" id="KW-0472">Membrane</keyword>
<evidence type="ECO:0000256" key="3">
    <source>
        <dbReference type="ARBA" id="ARBA00022452"/>
    </source>
</evidence>
<dbReference type="Gene3D" id="2.170.130.10">
    <property type="entry name" value="TonB-dependent receptor, plug domain"/>
    <property type="match status" value="1"/>
</dbReference>
<evidence type="ECO:0000313" key="12">
    <source>
        <dbReference type="EMBL" id="GGA65012.1"/>
    </source>
</evidence>
<dbReference type="GO" id="GO:0015344">
    <property type="term" value="F:siderophore uptake transmembrane transporter activity"/>
    <property type="evidence" value="ECO:0007669"/>
    <property type="project" value="TreeGrafter"/>
</dbReference>
<dbReference type="InterPro" id="IPR000531">
    <property type="entry name" value="Beta-barrel_TonB"/>
</dbReference>
<dbReference type="OrthoDB" id="5332150at2"/>
<dbReference type="InterPro" id="IPR012910">
    <property type="entry name" value="Plug_dom"/>
</dbReference>
<evidence type="ECO:0000259" key="11">
    <source>
        <dbReference type="Pfam" id="PF07715"/>
    </source>
</evidence>
<evidence type="ECO:0000259" key="10">
    <source>
        <dbReference type="Pfam" id="PF00593"/>
    </source>
</evidence>